<dbReference type="PROSITE" id="PS50102">
    <property type="entry name" value="RRM"/>
    <property type="match status" value="1"/>
</dbReference>
<dbReference type="Gene3D" id="3.30.70.330">
    <property type="match status" value="1"/>
</dbReference>
<dbReference type="GO" id="GO:0000398">
    <property type="term" value="P:mRNA splicing, via spliceosome"/>
    <property type="evidence" value="ECO:0007669"/>
    <property type="project" value="TreeGrafter"/>
</dbReference>
<keyword evidence="5" id="KW-0687">Ribonucleoprotein</keyword>
<proteinExistence type="predicted"/>
<dbReference type="AlphaFoldDB" id="L5KSS6"/>
<dbReference type="Pfam" id="PF00076">
    <property type="entry name" value="RRM_1"/>
    <property type="match status" value="1"/>
</dbReference>
<evidence type="ECO:0000313" key="6">
    <source>
        <dbReference type="Proteomes" id="UP000010552"/>
    </source>
</evidence>
<dbReference type="PANTHER" id="PTHR48026:SF2">
    <property type="entry name" value="HETEROGENEOUS NUCLEAR RIBONUCLEOPROTEIN A1-RELATED"/>
    <property type="match status" value="1"/>
</dbReference>
<feature type="domain" description="RRM" evidence="4">
    <location>
        <begin position="7"/>
        <end position="84"/>
    </location>
</feature>
<evidence type="ECO:0000259" key="4">
    <source>
        <dbReference type="PROSITE" id="PS50102"/>
    </source>
</evidence>
<dbReference type="PANTHER" id="PTHR48026">
    <property type="entry name" value="HOMOLOGOUS TO DROSOPHILA SQD (SQUID) PROTEIN"/>
    <property type="match status" value="1"/>
</dbReference>
<feature type="region of interest" description="Disordered" evidence="3">
    <location>
        <begin position="83"/>
        <end position="118"/>
    </location>
</feature>
<dbReference type="GO" id="GO:0003730">
    <property type="term" value="F:mRNA 3'-UTR binding"/>
    <property type="evidence" value="ECO:0007669"/>
    <property type="project" value="TreeGrafter"/>
</dbReference>
<dbReference type="InterPro" id="IPR000504">
    <property type="entry name" value="RRM_dom"/>
</dbReference>
<protein>
    <submittedName>
        <fullName evidence="5">Heterogeneous nuclear ribonucleoprotein A1-like protein 2</fullName>
    </submittedName>
</protein>
<dbReference type="EMBL" id="KB030572">
    <property type="protein sequence ID" value="ELK14452.1"/>
    <property type="molecule type" value="Genomic_DNA"/>
</dbReference>
<dbReference type="InterPro" id="IPR012677">
    <property type="entry name" value="Nucleotide-bd_a/b_plait_sf"/>
</dbReference>
<dbReference type="FunFam" id="3.30.70.330:FF:000158">
    <property type="entry name" value="heterogeneous nuclear ribonucleoprotein A3 isoform X1"/>
    <property type="match status" value="1"/>
</dbReference>
<dbReference type="STRING" id="9402.L5KSS6"/>
<accession>L5KSS6</accession>
<sequence length="238" mass="25716">MLKDLVTKVFVGGIEEDTEVPPLRDYFEQYGETEGIEIVTDRGSGKKRAFAFVTFDDHHSVDKTVFQKHRTVRGHDCEVRKAVSKQEMATASSSQRGRRGSGRFSDGRGGDFGENGNFHHGGTFGGRDGFGGSHTGGGCGGRGWLIMNLVMMEAVWEVAEKTVIWAITTIALQILDLRKEEIVGAEALASVVVEASTLPNHETKVAMAVPAAAVAVAVAEGLNHCQKTKLSRRGEPET</sequence>
<keyword evidence="1 2" id="KW-0694">RNA-binding</keyword>
<dbReference type="SMART" id="SM00360">
    <property type="entry name" value="RRM"/>
    <property type="match status" value="1"/>
</dbReference>
<dbReference type="GO" id="GO:0071013">
    <property type="term" value="C:catalytic step 2 spliceosome"/>
    <property type="evidence" value="ECO:0007669"/>
    <property type="project" value="TreeGrafter"/>
</dbReference>
<evidence type="ECO:0000256" key="1">
    <source>
        <dbReference type="ARBA" id="ARBA00022884"/>
    </source>
</evidence>
<reference evidence="6" key="1">
    <citation type="journal article" date="2013" name="Science">
        <title>Comparative analysis of bat genomes provides insight into the evolution of flight and immunity.</title>
        <authorList>
            <person name="Zhang G."/>
            <person name="Cowled C."/>
            <person name="Shi Z."/>
            <person name="Huang Z."/>
            <person name="Bishop-Lilly K.A."/>
            <person name="Fang X."/>
            <person name="Wynne J.W."/>
            <person name="Xiong Z."/>
            <person name="Baker M.L."/>
            <person name="Zhao W."/>
            <person name="Tachedjian M."/>
            <person name="Zhu Y."/>
            <person name="Zhou P."/>
            <person name="Jiang X."/>
            <person name="Ng J."/>
            <person name="Yang L."/>
            <person name="Wu L."/>
            <person name="Xiao J."/>
            <person name="Feng Y."/>
            <person name="Chen Y."/>
            <person name="Sun X."/>
            <person name="Zhang Y."/>
            <person name="Marsh G.A."/>
            <person name="Crameri G."/>
            <person name="Broder C.C."/>
            <person name="Frey K.G."/>
            <person name="Wang L.F."/>
            <person name="Wang J."/>
        </authorList>
    </citation>
    <scope>NUCLEOTIDE SEQUENCE [LARGE SCALE GENOMIC DNA]</scope>
</reference>
<evidence type="ECO:0000256" key="3">
    <source>
        <dbReference type="SAM" id="MobiDB-lite"/>
    </source>
</evidence>
<dbReference type="InterPro" id="IPR035979">
    <property type="entry name" value="RBD_domain_sf"/>
</dbReference>
<gene>
    <name evidence="5" type="ORF">PAL_GLEAN10016175</name>
</gene>
<evidence type="ECO:0000256" key="2">
    <source>
        <dbReference type="PROSITE-ProRule" id="PRU00176"/>
    </source>
</evidence>
<dbReference type="InParanoid" id="L5KSS6"/>
<evidence type="ECO:0000313" key="5">
    <source>
        <dbReference type="EMBL" id="ELK14452.1"/>
    </source>
</evidence>
<dbReference type="SUPFAM" id="SSF54928">
    <property type="entry name" value="RNA-binding domain, RBD"/>
    <property type="match status" value="1"/>
</dbReference>
<keyword evidence="6" id="KW-1185">Reference proteome</keyword>
<organism evidence="5 6">
    <name type="scientific">Pteropus alecto</name>
    <name type="common">Black flying fox</name>
    <dbReference type="NCBI Taxonomy" id="9402"/>
    <lineage>
        <taxon>Eukaryota</taxon>
        <taxon>Metazoa</taxon>
        <taxon>Chordata</taxon>
        <taxon>Craniata</taxon>
        <taxon>Vertebrata</taxon>
        <taxon>Euteleostomi</taxon>
        <taxon>Mammalia</taxon>
        <taxon>Eutheria</taxon>
        <taxon>Laurasiatheria</taxon>
        <taxon>Chiroptera</taxon>
        <taxon>Yinpterochiroptera</taxon>
        <taxon>Pteropodoidea</taxon>
        <taxon>Pteropodidae</taxon>
        <taxon>Pteropodinae</taxon>
        <taxon>Pteropus</taxon>
    </lineage>
</organism>
<name>L5KSS6_PTEAL</name>
<dbReference type="Proteomes" id="UP000010552">
    <property type="component" value="Unassembled WGS sequence"/>
</dbReference>